<keyword evidence="2" id="KW-1185">Reference proteome</keyword>
<gene>
    <name evidence="1" type="ORF">SCALOS_LOCUS11232</name>
</gene>
<accession>A0ACA9PQ58</accession>
<organism evidence="1 2">
    <name type="scientific">Scutellospora calospora</name>
    <dbReference type="NCBI Taxonomy" id="85575"/>
    <lineage>
        <taxon>Eukaryota</taxon>
        <taxon>Fungi</taxon>
        <taxon>Fungi incertae sedis</taxon>
        <taxon>Mucoromycota</taxon>
        <taxon>Glomeromycotina</taxon>
        <taxon>Glomeromycetes</taxon>
        <taxon>Diversisporales</taxon>
        <taxon>Gigasporaceae</taxon>
        <taxon>Scutellospora</taxon>
    </lineage>
</organism>
<dbReference type="EMBL" id="CAJVPM010047199">
    <property type="protein sequence ID" value="CAG8720320.1"/>
    <property type="molecule type" value="Genomic_DNA"/>
</dbReference>
<comment type="caution">
    <text evidence="1">The sequence shown here is derived from an EMBL/GenBank/DDBJ whole genome shotgun (WGS) entry which is preliminary data.</text>
</comment>
<proteinExistence type="predicted"/>
<reference evidence="1" key="1">
    <citation type="submission" date="2021-06" db="EMBL/GenBank/DDBJ databases">
        <authorList>
            <person name="Kallberg Y."/>
            <person name="Tangrot J."/>
            <person name="Rosling A."/>
        </authorList>
    </citation>
    <scope>NUCLEOTIDE SEQUENCE</scope>
    <source>
        <strain evidence="1">AU212A</strain>
    </source>
</reference>
<sequence>MNQCPLKISLIGISQTIPTELNNNKIAMFEILVNDFAIQACNFIVKIVYPYLKPRFKYTKETIQLQESLIFIDGIIEIIDNDLYVYAKEINNVSIPTKNTLNNKKQEIPISLKSTRSKLLSAHQNIKSNSDI</sequence>
<evidence type="ECO:0000313" key="2">
    <source>
        <dbReference type="Proteomes" id="UP000789860"/>
    </source>
</evidence>
<dbReference type="Proteomes" id="UP000789860">
    <property type="component" value="Unassembled WGS sequence"/>
</dbReference>
<protein>
    <submittedName>
        <fullName evidence="1">5047_t:CDS:1</fullName>
    </submittedName>
</protein>
<name>A0ACA9PQ58_9GLOM</name>
<evidence type="ECO:0000313" key="1">
    <source>
        <dbReference type="EMBL" id="CAG8720320.1"/>
    </source>
</evidence>